<dbReference type="SUPFAM" id="SSF64182">
    <property type="entry name" value="DHH phosphoesterases"/>
    <property type="match status" value="1"/>
</dbReference>
<keyword evidence="3" id="KW-0540">Nuclease</keyword>
<feature type="domain" description="RecJ OB" evidence="8">
    <location>
        <begin position="479"/>
        <end position="586"/>
    </location>
</feature>
<reference evidence="9" key="1">
    <citation type="journal article" date="2014" name="Genome Announc.">
        <title>Draft genome sequences of the altered schaedler flora, a defined bacterial community from gnotobiotic mice.</title>
        <authorList>
            <person name="Wannemuehler M.J."/>
            <person name="Overstreet A.M."/>
            <person name="Ward D.V."/>
            <person name="Phillips G.J."/>
        </authorList>
    </citation>
    <scope>NUCLEOTIDE SEQUENCE</scope>
    <source>
        <strain evidence="9">ASF457</strain>
    </source>
</reference>
<dbReference type="GO" id="GO:0006281">
    <property type="term" value="P:DNA repair"/>
    <property type="evidence" value="ECO:0007669"/>
    <property type="project" value="InterPro"/>
</dbReference>
<dbReference type="Pfam" id="PF01368">
    <property type="entry name" value="DHH"/>
    <property type="match status" value="1"/>
</dbReference>
<feature type="domain" description="DHHA1" evidence="7">
    <location>
        <begin position="374"/>
        <end position="465"/>
    </location>
</feature>
<dbReference type="PANTHER" id="PTHR30255">
    <property type="entry name" value="SINGLE-STRANDED-DNA-SPECIFIC EXONUCLEASE RECJ"/>
    <property type="match status" value="1"/>
</dbReference>
<evidence type="ECO:0000259" key="6">
    <source>
        <dbReference type="Pfam" id="PF01368"/>
    </source>
</evidence>
<dbReference type="Pfam" id="PF17768">
    <property type="entry name" value="RecJ_OB"/>
    <property type="match status" value="1"/>
</dbReference>
<evidence type="ECO:0000259" key="8">
    <source>
        <dbReference type="Pfam" id="PF17768"/>
    </source>
</evidence>
<feature type="domain" description="DDH" evidence="6">
    <location>
        <begin position="92"/>
        <end position="249"/>
    </location>
</feature>
<dbReference type="NCBIfam" id="TIGR00644">
    <property type="entry name" value="recJ"/>
    <property type="match status" value="1"/>
</dbReference>
<dbReference type="InterPro" id="IPR051673">
    <property type="entry name" value="SSDNA_exonuclease_RecJ"/>
</dbReference>
<dbReference type="KEGG" id="msch:N508_001421"/>
<evidence type="ECO:0000256" key="5">
    <source>
        <dbReference type="ARBA" id="ARBA00022839"/>
    </source>
</evidence>
<evidence type="ECO:0000313" key="9">
    <source>
        <dbReference type="EMBL" id="USF24335.1"/>
    </source>
</evidence>
<dbReference type="InterPro" id="IPR041122">
    <property type="entry name" value="RecJ_OB"/>
</dbReference>
<dbReference type="AlphaFoldDB" id="V2QCG7"/>
<accession>V2QCG7</accession>
<dbReference type="PANTHER" id="PTHR30255:SF2">
    <property type="entry name" value="SINGLE-STRANDED-DNA-SPECIFIC EXONUCLEASE RECJ"/>
    <property type="match status" value="1"/>
</dbReference>
<evidence type="ECO:0000256" key="2">
    <source>
        <dbReference type="ARBA" id="ARBA00019841"/>
    </source>
</evidence>
<dbReference type="Gene3D" id="3.90.1640.30">
    <property type="match status" value="1"/>
</dbReference>
<dbReference type="Gene3D" id="3.10.310.30">
    <property type="match status" value="1"/>
</dbReference>
<dbReference type="Proteomes" id="UP000017429">
    <property type="component" value="Chromosome"/>
</dbReference>
<dbReference type="Pfam" id="PF02272">
    <property type="entry name" value="DHHA1"/>
    <property type="match status" value="1"/>
</dbReference>
<protein>
    <recommendedName>
        <fullName evidence="2">Single-stranded-DNA-specific exonuclease RecJ</fullName>
    </recommendedName>
</protein>
<proteinExistence type="inferred from homology"/>
<reference evidence="9" key="2">
    <citation type="submission" date="2022-05" db="EMBL/GenBank/DDBJ databases">
        <authorList>
            <person name="Proctor A.L."/>
            <person name="Phillips G.J."/>
            <person name="Wannemuehler M.J."/>
        </authorList>
    </citation>
    <scope>NUCLEOTIDE SEQUENCE</scope>
    <source>
        <strain evidence="9">ASF457</strain>
    </source>
</reference>
<comment type="similarity">
    <text evidence="1">Belongs to the RecJ family.</text>
</comment>
<organism evidence="9 10">
    <name type="scientific">Mucispirillum schaedleri ASF457</name>
    <dbReference type="NCBI Taxonomy" id="1379858"/>
    <lineage>
        <taxon>Bacteria</taxon>
        <taxon>Pseudomonadati</taxon>
        <taxon>Deferribacterota</taxon>
        <taxon>Deferribacteres</taxon>
        <taxon>Deferribacterales</taxon>
        <taxon>Mucispirillaceae</taxon>
        <taxon>Mucispirillum</taxon>
    </lineage>
</organism>
<gene>
    <name evidence="9" type="primary">recJ</name>
    <name evidence="9" type="ORF">N508_001421</name>
</gene>
<evidence type="ECO:0000256" key="3">
    <source>
        <dbReference type="ARBA" id="ARBA00022722"/>
    </source>
</evidence>
<dbReference type="GO" id="GO:0006310">
    <property type="term" value="P:DNA recombination"/>
    <property type="evidence" value="ECO:0007669"/>
    <property type="project" value="InterPro"/>
</dbReference>
<evidence type="ECO:0000313" key="10">
    <source>
        <dbReference type="Proteomes" id="UP000017429"/>
    </source>
</evidence>
<dbReference type="InterPro" id="IPR003156">
    <property type="entry name" value="DHHA1_dom"/>
</dbReference>
<dbReference type="InterPro" id="IPR038763">
    <property type="entry name" value="DHH_sf"/>
</dbReference>
<dbReference type="GO" id="GO:0003676">
    <property type="term" value="F:nucleic acid binding"/>
    <property type="evidence" value="ECO:0007669"/>
    <property type="project" value="InterPro"/>
</dbReference>
<reference evidence="9" key="3">
    <citation type="submission" date="2022-06" db="EMBL/GenBank/DDBJ databases">
        <title>Resources to Facilitate Use of the Altered Schaedler Flora (ASF) Mouse Model to Study Microbiome Function.</title>
        <authorList>
            <person name="Proctor A."/>
            <person name="Parvinroo S."/>
            <person name="Richie T."/>
            <person name="Jia X."/>
            <person name="Lee S.T.M."/>
            <person name="Karp P.D."/>
            <person name="Paley S."/>
            <person name="Kostic A.D."/>
            <person name="Pierre J.F."/>
            <person name="Wannemuehler M.J."/>
            <person name="Phillips G.J."/>
        </authorList>
    </citation>
    <scope>NUCLEOTIDE SEQUENCE</scope>
    <source>
        <strain evidence="9">ASF457</strain>
    </source>
</reference>
<dbReference type="eggNOG" id="COG0608">
    <property type="taxonomic scope" value="Bacteria"/>
</dbReference>
<keyword evidence="4 9" id="KW-0378">Hydrolase</keyword>
<evidence type="ECO:0000259" key="7">
    <source>
        <dbReference type="Pfam" id="PF02272"/>
    </source>
</evidence>
<dbReference type="InterPro" id="IPR004610">
    <property type="entry name" value="RecJ"/>
</dbReference>
<keyword evidence="10" id="KW-1185">Reference proteome</keyword>
<evidence type="ECO:0000256" key="1">
    <source>
        <dbReference type="ARBA" id="ARBA00005915"/>
    </source>
</evidence>
<evidence type="ECO:0000256" key="4">
    <source>
        <dbReference type="ARBA" id="ARBA00022801"/>
    </source>
</evidence>
<dbReference type="InterPro" id="IPR001667">
    <property type="entry name" value="DDH_dom"/>
</dbReference>
<sequence>MIYHIKMNSNFKSIKYKWIYNSVDKNLIEETAYKHNMPKPVAELMLKKGISSPDDIENFFNGSLKSLRNPFEISDMEKAAERIAKAVMNHERICIYGDYDVDGITATALLYIFLMQCGANVSYYIPNRLEEGYGLNKEAVKEIAARKTNLIITVDCGISAVQEVLEASIHGMDIIITDHHQPSKELPVAAYAIINPMREDDTYPNKTLAGVGVAFKTVMALRFVLKKYDFFKQEVPNIRNLLDIVTLGTIADVMPLVDENRIFVRHGLELMSGENVRIGIDELKKTVENLSASKKMKTSNIGFQLAPRINAMGRMASSEKSFKLLVTQNRSEAKQLALELDNENKYRQMIERDILQQTYDLIEKNQYAELQSGLVIASDNWHPGVIGIVASRVVDKYFKPTVILTEDNGVYKGSARSIPGFHLYDGLSSLSDILISFGGHKYAAGVKLEKKNLEEFRNRFNEVVKTSLKEEDFIPEIYIDAEIDSKDITNEVMQWLEKLEPYGQGNKEPVFFMKKVFKYQVETFVGKNFNHLKCVFEKNGLIFEAIGYNMKEYKSLMAENDKFDILFSLVHNTWKNTKVIQLNLKDIKKSD</sequence>
<keyword evidence="5 9" id="KW-0269">Exonuclease</keyword>
<name>V2QCG7_9BACT</name>
<dbReference type="GO" id="GO:0008409">
    <property type="term" value="F:5'-3' exonuclease activity"/>
    <property type="evidence" value="ECO:0007669"/>
    <property type="project" value="InterPro"/>
</dbReference>
<dbReference type="EMBL" id="CP097562">
    <property type="protein sequence ID" value="USF24335.1"/>
    <property type="molecule type" value="Genomic_DNA"/>
</dbReference>